<dbReference type="InParanoid" id="A2FIS6"/>
<evidence type="ECO:0000256" key="3">
    <source>
        <dbReference type="ARBA" id="ARBA00023163"/>
    </source>
</evidence>
<dbReference type="EMBL" id="DS113819">
    <property type="protein sequence ID" value="EAX95179.1"/>
    <property type="molecule type" value="Genomic_DNA"/>
</dbReference>
<dbReference type="GO" id="GO:0030015">
    <property type="term" value="C:CCR4-NOT core complex"/>
    <property type="evidence" value="ECO:0007669"/>
    <property type="project" value="InterPro"/>
</dbReference>
<dbReference type="RefSeq" id="XP_001308109.1">
    <property type="nucleotide sequence ID" value="XM_001308108.1"/>
</dbReference>
<keyword evidence="6" id="KW-1185">Reference proteome</keyword>
<dbReference type="SMR" id="A2FIS6"/>
<dbReference type="VEuPathDB" id="TrichDB:TVAG_032460"/>
<dbReference type="KEGG" id="tva:4752926"/>
<reference evidence="5" key="1">
    <citation type="submission" date="2006-10" db="EMBL/GenBank/DDBJ databases">
        <authorList>
            <person name="Amadeo P."/>
            <person name="Zhao Q."/>
            <person name="Wortman J."/>
            <person name="Fraser-Liggett C."/>
            <person name="Carlton J."/>
        </authorList>
    </citation>
    <scope>NUCLEOTIDE SEQUENCE</scope>
    <source>
        <strain evidence="5">G3</strain>
    </source>
</reference>
<evidence type="ECO:0000313" key="6">
    <source>
        <dbReference type="Proteomes" id="UP000001542"/>
    </source>
</evidence>
<proteinExistence type="inferred from homology"/>
<dbReference type="STRING" id="5722.A2FIS6"/>
<protein>
    <recommendedName>
        <fullName evidence="4">NOT2/NOT3/NOT5 C-terminal domain-containing protein</fullName>
    </recommendedName>
</protein>
<keyword evidence="2" id="KW-0805">Transcription regulation</keyword>
<organism evidence="5 6">
    <name type="scientific">Trichomonas vaginalis (strain ATCC PRA-98 / G3)</name>
    <dbReference type="NCBI Taxonomy" id="412133"/>
    <lineage>
        <taxon>Eukaryota</taxon>
        <taxon>Metamonada</taxon>
        <taxon>Parabasalia</taxon>
        <taxon>Trichomonadida</taxon>
        <taxon>Trichomonadidae</taxon>
        <taxon>Trichomonas</taxon>
    </lineage>
</organism>
<reference evidence="5" key="2">
    <citation type="journal article" date="2007" name="Science">
        <title>Draft genome sequence of the sexually transmitted pathogen Trichomonas vaginalis.</title>
        <authorList>
            <person name="Carlton J.M."/>
            <person name="Hirt R.P."/>
            <person name="Silva J.C."/>
            <person name="Delcher A.L."/>
            <person name="Schatz M."/>
            <person name="Zhao Q."/>
            <person name="Wortman J.R."/>
            <person name="Bidwell S.L."/>
            <person name="Alsmark U.C.M."/>
            <person name="Besteiro S."/>
            <person name="Sicheritz-Ponten T."/>
            <person name="Noel C.J."/>
            <person name="Dacks J.B."/>
            <person name="Foster P.G."/>
            <person name="Simillion C."/>
            <person name="Van de Peer Y."/>
            <person name="Miranda-Saavedra D."/>
            <person name="Barton G.J."/>
            <person name="Westrop G.D."/>
            <person name="Mueller S."/>
            <person name="Dessi D."/>
            <person name="Fiori P.L."/>
            <person name="Ren Q."/>
            <person name="Paulsen I."/>
            <person name="Zhang H."/>
            <person name="Bastida-Corcuera F.D."/>
            <person name="Simoes-Barbosa A."/>
            <person name="Brown M.T."/>
            <person name="Hayes R.D."/>
            <person name="Mukherjee M."/>
            <person name="Okumura C.Y."/>
            <person name="Schneider R."/>
            <person name="Smith A.J."/>
            <person name="Vanacova S."/>
            <person name="Villalvazo M."/>
            <person name="Haas B.J."/>
            <person name="Pertea M."/>
            <person name="Feldblyum T.V."/>
            <person name="Utterback T.R."/>
            <person name="Shu C.L."/>
            <person name="Osoegawa K."/>
            <person name="de Jong P.J."/>
            <person name="Hrdy I."/>
            <person name="Horvathova L."/>
            <person name="Zubacova Z."/>
            <person name="Dolezal P."/>
            <person name="Malik S.B."/>
            <person name="Logsdon J.M. Jr."/>
            <person name="Henze K."/>
            <person name="Gupta A."/>
            <person name="Wang C.C."/>
            <person name="Dunne R.L."/>
            <person name="Upcroft J.A."/>
            <person name="Upcroft P."/>
            <person name="White O."/>
            <person name="Salzberg S.L."/>
            <person name="Tang P."/>
            <person name="Chiu C.-H."/>
            <person name="Lee Y.-S."/>
            <person name="Embley T.M."/>
            <person name="Coombs G.H."/>
            <person name="Mottram J.C."/>
            <person name="Tachezy J."/>
            <person name="Fraser-Liggett C.M."/>
            <person name="Johnson P.J."/>
        </authorList>
    </citation>
    <scope>NUCLEOTIDE SEQUENCE [LARGE SCALE GENOMIC DNA]</scope>
    <source>
        <strain evidence="5">G3</strain>
    </source>
</reference>
<name>A2FIS6_TRIV3</name>
<dbReference type="AlphaFoldDB" id="A2FIS6"/>
<dbReference type="Gene3D" id="2.30.30.1020">
    <property type="entry name" value="CCR4-NOT complex subunit 2/3/5, C-terminal domain"/>
    <property type="match status" value="1"/>
</dbReference>
<gene>
    <name evidence="5" type="ORF">TVAG_032460</name>
</gene>
<dbReference type="InterPro" id="IPR038635">
    <property type="entry name" value="CCR4-NOT_su2/3/5_C_sf"/>
</dbReference>
<dbReference type="InterPro" id="IPR040168">
    <property type="entry name" value="Not2/3/5"/>
</dbReference>
<evidence type="ECO:0000313" key="5">
    <source>
        <dbReference type="EMBL" id="EAX95179.1"/>
    </source>
</evidence>
<evidence type="ECO:0000259" key="4">
    <source>
        <dbReference type="Pfam" id="PF04153"/>
    </source>
</evidence>
<sequence>MIIRSGSAPSSRVTDKLDDVNRGPTIKDFINEIRSLPPEQKMAQIGIERQVLGIPENSTFDGRSFFSDNAFAILDPSKTPKDWLDFINVSPIASVIPKMPDETLFFMFYAQPHDIVQEIAAQELIKRGWKYSSKTMMWSIQKREGFFSFDIKNWSIKEIPTSQSNP</sequence>
<dbReference type="FunFam" id="2.30.30.1020:FF:000032">
    <property type="match status" value="1"/>
</dbReference>
<dbReference type="InterPro" id="IPR007282">
    <property type="entry name" value="NOT2/3/5_C"/>
</dbReference>
<dbReference type="Proteomes" id="UP000001542">
    <property type="component" value="Unassembled WGS sequence"/>
</dbReference>
<accession>A2FIS6</accession>
<dbReference type="PANTHER" id="PTHR23326">
    <property type="entry name" value="CCR4 NOT-RELATED"/>
    <property type="match status" value="1"/>
</dbReference>
<evidence type="ECO:0000256" key="2">
    <source>
        <dbReference type="ARBA" id="ARBA00023015"/>
    </source>
</evidence>
<feature type="domain" description="NOT2/NOT3/NOT5 C-terminal" evidence="4">
    <location>
        <begin position="92"/>
        <end position="142"/>
    </location>
</feature>
<comment type="similarity">
    <text evidence="1">Belongs to the CNOT2/3/5 family.</text>
</comment>
<dbReference type="GO" id="GO:0006355">
    <property type="term" value="P:regulation of DNA-templated transcription"/>
    <property type="evidence" value="ECO:0007669"/>
    <property type="project" value="InterPro"/>
</dbReference>
<dbReference type="OrthoDB" id="25391at2759"/>
<keyword evidence="3" id="KW-0804">Transcription</keyword>
<dbReference type="Pfam" id="PF04153">
    <property type="entry name" value="NOT2_3_5_C"/>
    <property type="match status" value="1"/>
</dbReference>
<evidence type="ECO:0000256" key="1">
    <source>
        <dbReference type="ARBA" id="ARBA00007682"/>
    </source>
</evidence>
<dbReference type="VEuPathDB" id="TrichDB:TVAGG3_0487970"/>